<keyword evidence="2" id="KW-1185">Reference proteome</keyword>
<dbReference type="RefSeq" id="WP_145435253.1">
    <property type="nucleotide sequence ID" value="NZ_CP036339.1"/>
</dbReference>
<protein>
    <submittedName>
        <fullName evidence="1">RutC family protein YjgH</fullName>
    </submittedName>
</protein>
<dbReference type="OrthoDB" id="9799840at2"/>
<evidence type="ECO:0000313" key="1">
    <source>
        <dbReference type="EMBL" id="QDT75556.1"/>
    </source>
</evidence>
<dbReference type="Pfam" id="PF01042">
    <property type="entry name" value="Ribonuc_L-PSP"/>
    <property type="match status" value="1"/>
</dbReference>
<sequence>MSSSSPRPTSPQAGRRDLMGAAVCGAAGVLAMTGRSTFAEVPTTEPAADGPVGASFSKKALRPAGAPSADVGYSPAILAQGQKLLFISGQGPADLQADMETQIRQTFDRIGLLLEAAGATFANVVIIRSYWVHMLRDVEIFRKVRKDYLVEPYPASTAVGTPELAIPGLELEIEAVAVL</sequence>
<dbReference type="KEGG" id="llh:I41_47670"/>
<organism evidence="1 2">
    <name type="scientific">Lacipirellula limnantheis</name>
    <dbReference type="NCBI Taxonomy" id="2528024"/>
    <lineage>
        <taxon>Bacteria</taxon>
        <taxon>Pseudomonadati</taxon>
        <taxon>Planctomycetota</taxon>
        <taxon>Planctomycetia</taxon>
        <taxon>Pirellulales</taxon>
        <taxon>Lacipirellulaceae</taxon>
        <taxon>Lacipirellula</taxon>
    </lineage>
</organism>
<dbReference type="SUPFAM" id="SSF55298">
    <property type="entry name" value="YjgF-like"/>
    <property type="match status" value="1"/>
</dbReference>
<name>A0A517U4J4_9BACT</name>
<dbReference type="GO" id="GO:0019239">
    <property type="term" value="F:deaminase activity"/>
    <property type="evidence" value="ECO:0007669"/>
    <property type="project" value="TreeGrafter"/>
</dbReference>
<dbReference type="AlphaFoldDB" id="A0A517U4J4"/>
<dbReference type="Proteomes" id="UP000317909">
    <property type="component" value="Chromosome"/>
</dbReference>
<evidence type="ECO:0000313" key="2">
    <source>
        <dbReference type="Proteomes" id="UP000317909"/>
    </source>
</evidence>
<dbReference type="InterPro" id="IPR006175">
    <property type="entry name" value="YjgF/YER057c/UK114"/>
</dbReference>
<reference evidence="1 2" key="1">
    <citation type="submission" date="2019-02" db="EMBL/GenBank/DDBJ databases">
        <title>Deep-cultivation of Planctomycetes and their phenomic and genomic characterization uncovers novel biology.</title>
        <authorList>
            <person name="Wiegand S."/>
            <person name="Jogler M."/>
            <person name="Boedeker C."/>
            <person name="Pinto D."/>
            <person name="Vollmers J."/>
            <person name="Rivas-Marin E."/>
            <person name="Kohn T."/>
            <person name="Peeters S.H."/>
            <person name="Heuer A."/>
            <person name="Rast P."/>
            <person name="Oberbeckmann S."/>
            <person name="Bunk B."/>
            <person name="Jeske O."/>
            <person name="Meyerdierks A."/>
            <person name="Storesund J.E."/>
            <person name="Kallscheuer N."/>
            <person name="Luecker S."/>
            <person name="Lage O.M."/>
            <person name="Pohl T."/>
            <person name="Merkel B.J."/>
            <person name="Hornburger P."/>
            <person name="Mueller R.-W."/>
            <person name="Bruemmer F."/>
            <person name="Labrenz M."/>
            <person name="Spormann A.M."/>
            <person name="Op den Camp H."/>
            <person name="Overmann J."/>
            <person name="Amann R."/>
            <person name="Jetten M.S.M."/>
            <person name="Mascher T."/>
            <person name="Medema M.H."/>
            <person name="Devos D.P."/>
            <person name="Kaster A.-K."/>
            <person name="Ovreas L."/>
            <person name="Rohde M."/>
            <person name="Galperin M.Y."/>
            <person name="Jogler C."/>
        </authorList>
    </citation>
    <scope>NUCLEOTIDE SEQUENCE [LARGE SCALE GENOMIC DNA]</scope>
    <source>
        <strain evidence="1 2">I41</strain>
    </source>
</reference>
<dbReference type="PANTHER" id="PTHR11803:SF44">
    <property type="entry name" value="RUTC FAMILY PROTEIN YJGH"/>
    <property type="match status" value="1"/>
</dbReference>
<dbReference type="InterPro" id="IPR035959">
    <property type="entry name" value="RutC-like_sf"/>
</dbReference>
<accession>A0A517U4J4</accession>
<dbReference type="PANTHER" id="PTHR11803">
    <property type="entry name" value="2-IMINOBUTANOATE/2-IMINOPROPANOATE DEAMINASE RIDA"/>
    <property type="match status" value="1"/>
</dbReference>
<dbReference type="EMBL" id="CP036339">
    <property type="protein sequence ID" value="QDT75556.1"/>
    <property type="molecule type" value="Genomic_DNA"/>
</dbReference>
<proteinExistence type="predicted"/>
<dbReference type="Gene3D" id="3.30.1330.40">
    <property type="entry name" value="RutC-like"/>
    <property type="match status" value="1"/>
</dbReference>
<gene>
    <name evidence="1" type="primary">yjgH</name>
    <name evidence="1" type="ORF">I41_47670</name>
</gene>
<dbReference type="GO" id="GO:0005829">
    <property type="term" value="C:cytosol"/>
    <property type="evidence" value="ECO:0007669"/>
    <property type="project" value="TreeGrafter"/>
</dbReference>